<dbReference type="InterPro" id="IPR050482">
    <property type="entry name" value="Sensor_HK_TwoCompSys"/>
</dbReference>
<dbReference type="PANTHER" id="PTHR24421">
    <property type="entry name" value="NITRATE/NITRITE SENSOR PROTEIN NARX-RELATED"/>
    <property type="match status" value="1"/>
</dbReference>
<keyword evidence="10" id="KW-0812">Transmembrane</keyword>
<keyword evidence="7" id="KW-0067">ATP-binding</keyword>
<evidence type="ECO:0000256" key="4">
    <source>
        <dbReference type="ARBA" id="ARBA00022679"/>
    </source>
</evidence>
<dbReference type="SUPFAM" id="SSF55874">
    <property type="entry name" value="ATPase domain of HSP90 chaperone/DNA topoisomerase II/histidine kinase"/>
    <property type="match status" value="1"/>
</dbReference>
<feature type="transmembrane region" description="Helical" evidence="10">
    <location>
        <begin position="202"/>
        <end position="226"/>
    </location>
</feature>
<evidence type="ECO:0000256" key="3">
    <source>
        <dbReference type="ARBA" id="ARBA00022553"/>
    </source>
</evidence>
<sequence length="628" mass="64810">MTPAASGSTLAALAAIALSCLVSGLALVLTRRARVSGALLAAAGATGVVGAVLCGSGLTSPGWPLVVISAALLLPLALTTYPRPHWRDPVDLLGLILIAATGVVVVTVFTRPSSLASLGLLVVMILVGHTWWRLERASGPERRALQWMAVVVGGTSVIGFLVWFATEGSAVSQWAVIVLVVIGPALWVGVAAPEIVDVRGVAVSTVVWVITTLTYLAIFVGLASIVELTGGMTPGLGALALVGMLAATTVHPLRLLLRGAVDALITGTRPAPLDAAQELVGQIRDDPGQALHDIRAALALPWVALRVRGRDVATSGVPTPHTHTVVVDPQAELVVGLRAGDLSMPRDDRLVLDLVAPLLAQVLRAQALVAELHAARERSVVALAEERRRLRADLHDGLGPRLTGVAFTADAAVNMLRVDPDGAEALLRTLRGEVAAAIADIRDLSYALRPPALDELGLLGALRQLALGLRTARGGPLTVSVEGGGDLSALPAGVEVAAYRIVAEALTNIGRHSSSSRAAVTLHRDDVGLHLTVEDEAGTLPGVRWVPGVGLSSMSDRANELGGTLTAGPTRSGGRVSAFLPATGAALLAGQTLDHLHPGQVRDQSSREPQLGPAHPSTDDDPLGVDHA</sequence>
<gene>
    <name evidence="12" type="ORF">FNH13_11085</name>
</gene>
<proteinExistence type="predicted"/>
<feature type="region of interest" description="Disordered" evidence="9">
    <location>
        <begin position="598"/>
        <end position="628"/>
    </location>
</feature>
<keyword evidence="4" id="KW-0808">Transferase</keyword>
<feature type="transmembrane region" description="Helical" evidence="10">
    <location>
        <begin position="144"/>
        <end position="165"/>
    </location>
</feature>
<keyword evidence="3" id="KW-0597">Phosphoprotein</keyword>
<dbReference type="GO" id="GO:0000155">
    <property type="term" value="F:phosphorelay sensor kinase activity"/>
    <property type="evidence" value="ECO:0007669"/>
    <property type="project" value="InterPro"/>
</dbReference>
<feature type="transmembrane region" description="Helical" evidence="10">
    <location>
        <begin position="115"/>
        <end position="132"/>
    </location>
</feature>
<reference evidence="12 13" key="1">
    <citation type="submission" date="2019-07" db="EMBL/GenBank/DDBJ databases">
        <title>complete genome sequencing of Ornithinimicrobium sp. H23M54.</title>
        <authorList>
            <person name="Bae J.-W."/>
            <person name="Lee S.-Y."/>
        </authorList>
    </citation>
    <scope>NUCLEOTIDE SEQUENCE [LARGE SCALE GENOMIC DNA]</scope>
    <source>
        <strain evidence="12 13">H23M54</strain>
    </source>
</reference>
<evidence type="ECO:0000256" key="7">
    <source>
        <dbReference type="ARBA" id="ARBA00022840"/>
    </source>
</evidence>
<dbReference type="PANTHER" id="PTHR24421:SF10">
    <property type="entry name" value="NITRATE_NITRITE SENSOR PROTEIN NARQ"/>
    <property type="match status" value="1"/>
</dbReference>
<dbReference type="EMBL" id="CP041616">
    <property type="protein sequence ID" value="QDO88799.1"/>
    <property type="molecule type" value="Genomic_DNA"/>
</dbReference>
<feature type="domain" description="Signal transduction histidine kinase subgroup 3 dimerisation and phosphoacceptor" evidence="11">
    <location>
        <begin position="386"/>
        <end position="453"/>
    </location>
</feature>
<dbReference type="GO" id="GO:0016020">
    <property type="term" value="C:membrane"/>
    <property type="evidence" value="ECO:0007669"/>
    <property type="project" value="InterPro"/>
</dbReference>
<keyword evidence="6" id="KW-0418">Kinase</keyword>
<dbReference type="AlphaFoldDB" id="A0A516GBA9"/>
<feature type="compositionally biased region" description="Acidic residues" evidence="9">
    <location>
        <begin position="619"/>
        <end position="628"/>
    </location>
</feature>
<evidence type="ECO:0000256" key="6">
    <source>
        <dbReference type="ARBA" id="ARBA00022777"/>
    </source>
</evidence>
<evidence type="ECO:0000256" key="9">
    <source>
        <dbReference type="SAM" id="MobiDB-lite"/>
    </source>
</evidence>
<keyword evidence="5" id="KW-0547">Nucleotide-binding</keyword>
<keyword evidence="10" id="KW-0472">Membrane</keyword>
<evidence type="ECO:0000256" key="5">
    <source>
        <dbReference type="ARBA" id="ARBA00022741"/>
    </source>
</evidence>
<comment type="catalytic activity">
    <reaction evidence="1">
        <text>ATP + protein L-histidine = ADP + protein N-phospho-L-histidine.</text>
        <dbReference type="EC" id="2.7.13.3"/>
    </reaction>
</comment>
<evidence type="ECO:0000259" key="11">
    <source>
        <dbReference type="Pfam" id="PF07730"/>
    </source>
</evidence>
<evidence type="ECO:0000256" key="8">
    <source>
        <dbReference type="ARBA" id="ARBA00023012"/>
    </source>
</evidence>
<dbReference type="GO" id="GO:0046983">
    <property type="term" value="F:protein dimerization activity"/>
    <property type="evidence" value="ECO:0007669"/>
    <property type="project" value="InterPro"/>
</dbReference>
<feature type="transmembrane region" description="Helical" evidence="10">
    <location>
        <begin position="171"/>
        <end position="190"/>
    </location>
</feature>
<dbReference type="OrthoDB" id="227596at2"/>
<protein>
    <recommendedName>
        <fullName evidence="2">histidine kinase</fullName>
        <ecNumber evidence="2">2.7.13.3</ecNumber>
    </recommendedName>
</protein>
<accession>A0A516GBA9</accession>
<feature type="transmembrane region" description="Helical" evidence="10">
    <location>
        <begin position="37"/>
        <end position="58"/>
    </location>
</feature>
<dbReference type="Gene3D" id="3.30.565.10">
    <property type="entry name" value="Histidine kinase-like ATPase, C-terminal domain"/>
    <property type="match status" value="1"/>
</dbReference>
<feature type="transmembrane region" description="Helical" evidence="10">
    <location>
        <begin position="90"/>
        <end position="109"/>
    </location>
</feature>
<evidence type="ECO:0000313" key="12">
    <source>
        <dbReference type="EMBL" id="QDO88799.1"/>
    </source>
</evidence>
<dbReference type="InterPro" id="IPR036890">
    <property type="entry name" value="HATPase_C_sf"/>
</dbReference>
<keyword evidence="10" id="KW-1133">Transmembrane helix</keyword>
<dbReference type="Pfam" id="PF07730">
    <property type="entry name" value="HisKA_3"/>
    <property type="match status" value="1"/>
</dbReference>
<dbReference type="Gene3D" id="1.20.5.1930">
    <property type="match status" value="1"/>
</dbReference>
<dbReference type="KEGG" id="orz:FNH13_11085"/>
<evidence type="ECO:0000256" key="10">
    <source>
        <dbReference type="SAM" id="Phobius"/>
    </source>
</evidence>
<dbReference type="GO" id="GO:0005524">
    <property type="term" value="F:ATP binding"/>
    <property type="evidence" value="ECO:0007669"/>
    <property type="project" value="UniProtKB-KW"/>
</dbReference>
<dbReference type="CDD" id="cd16917">
    <property type="entry name" value="HATPase_UhpB-NarQ-NarX-like"/>
    <property type="match status" value="1"/>
</dbReference>
<dbReference type="Proteomes" id="UP000315395">
    <property type="component" value="Chromosome"/>
</dbReference>
<evidence type="ECO:0000256" key="2">
    <source>
        <dbReference type="ARBA" id="ARBA00012438"/>
    </source>
</evidence>
<dbReference type="EC" id="2.7.13.3" evidence="2"/>
<feature type="transmembrane region" description="Helical" evidence="10">
    <location>
        <begin position="64"/>
        <end position="81"/>
    </location>
</feature>
<evidence type="ECO:0000256" key="1">
    <source>
        <dbReference type="ARBA" id="ARBA00000085"/>
    </source>
</evidence>
<dbReference type="InterPro" id="IPR011712">
    <property type="entry name" value="Sig_transdc_His_kin_sub3_dim/P"/>
</dbReference>
<keyword evidence="13" id="KW-1185">Reference proteome</keyword>
<feature type="transmembrane region" description="Helical" evidence="10">
    <location>
        <begin position="12"/>
        <end position="30"/>
    </location>
</feature>
<name>A0A516GBA9_9MICO</name>
<keyword evidence="8" id="KW-0902">Two-component regulatory system</keyword>
<organism evidence="12 13">
    <name type="scientific">Ornithinimicrobium ciconiae</name>
    <dbReference type="NCBI Taxonomy" id="2594265"/>
    <lineage>
        <taxon>Bacteria</taxon>
        <taxon>Bacillati</taxon>
        <taxon>Actinomycetota</taxon>
        <taxon>Actinomycetes</taxon>
        <taxon>Micrococcales</taxon>
        <taxon>Ornithinimicrobiaceae</taxon>
        <taxon>Ornithinimicrobium</taxon>
    </lineage>
</organism>
<evidence type="ECO:0000313" key="13">
    <source>
        <dbReference type="Proteomes" id="UP000315395"/>
    </source>
</evidence>